<dbReference type="KEGG" id="dbk:DGMP_20190"/>
<feature type="region of interest" description="Disordered" evidence="1">
    <location>
        <begin position="25"/>
        <end position="81"/>
    </location>
</feature>
<feature type="compositionally biased region" description="Basic and acidic residues" evidence="1">
    <location>
        <begin position="57"/>
        <end position="81"/>
    </location>
</feature>
<accession>A0A8D5JRR5</accession>
<gene>
    <name evidence="2" type="ORF">DGMP_20190</name>
</gene>
<sequence length="81" mass="9375">MMQHIACFFQKNQLKLKSVLSYSRKNTSPFTDKSAQRDGSNRQSGKTIRYIEGNAISDRENQPIKYRDHSQLRVAKINDGK</sequence>
<dbReference type="AlphaFoldDB" id="A0A8D5JRR5"/>
<protein>
    <submittedName>
        <fullName evidence="2">Uncharacterized protein</fullName>
    </submittedName>
</protein>
<keyword evidence="3" id="KW-1185">Reference proteome</keyword>
<evidence type="ECO:0000313" key="3">
    <source>
        <dbReference type="Proteomes" id="UP000826725"/>
    </source>
</evidence>
<dbReference type="RefSeq" id="WP_228853790.1">
    <property type="nucleotide sequence ID" value="NZ_AP024086.1"/>
</dbReference>
<evidence type="ECO:0000313" key="2">
    <source>
        <dbReference type="EMBL" id="BCL61326.1"/>
    </source>
</evidence>
<dbReference type="Proteomes" id="UP000826725">
    <property type="component" value="Chromosome"/>
</dbReference>
<reference evidence="2" key="1">
    <citation type="submission" date="2020-09" db="EMBL/GenBank/DDBJ databases">
        <title>Desulfogranum mesoprofundum gen. nov., sp. nov., a novel mesophilic, sulfate-reducing chemolithoautotroph isolated from a deep-sea hydrothermal vent chimney in the Suiyo Seamount.</title>
        <authorList>
            <person name="Hashimoto Y."/>
            <person name="Nakagawa S."/>
        </authorList>
    </citation>
    <scope>NUCLEOTIDE SEQUENCE</scope>
    <source>
        <strain evidence="2">KT2</strain>
    </source>
</reference>
<name>A0A8D5JRR5_9BACT</name>
<evidence type="ECO:0000256" key="1">
    <source>
        <dbReference type="SAM" id="MobiDB-lite"/>
    </source>
</evidence>
<organism evidence="2 3">
    <name type="scientific">Desulfomarina profundi</name>
    <dbReference type="NCBI Taxonomy" id="2772557"/>
    <lineage>
        <taxon>Bacteria</taxon>
        <taxon>Pseudomonadati</taxon>
        <taxon>Thermodesulfobacteriota</taxon>
        <taxon>Desulfobulbia</taxon>
        <taxon>Desulfobulbales</taxon>
        <taxon>Desulfobulbaceae</taxon>
        <taxon>Desulfomarina</taxon>
    </lineage>
</organism>
<dbReference type="EMBL" id="AP024086">
    <property type="protein sequence ID" value="BCL61326.1"/>
    <property type="molecule type" value="Genomic_DNA"/>
</dbReference>
<proteinExistence type="predicted"/>